<evidence type="ECO:0000259" key="10">
    <source>
        <dbReference type="PROSITE" id="PS50862"/>
    </source>
</evidence>
<dbReference type="SUPFAM" id="SSF55681">
    <property type="entry name" value="Class II aaRS and biotin synthetases"/>
    <property type="match status" value="1"/>
</dbReference>
<evidence type="ECO:0000313" key="12">
    <source>
        <dbReference type="Proteomes" id="UP000272462"/>
    </source>
</evidence>
<comment type="similarity">
    <text evidence="1 9">Belongs to the class-II aminoacyl-tRNA synthetase family.</text>
</comment>
<dbReference type="PANTHER" id="PTHR22594:SF34">
    <property type="entry name" value="ASPARAGINE--TRNA LIGASE, MITOCHONDRIAL-RELATED"/>
    <property type="match status" value="1"/>
</dbReference>
<evidence type="ECO:0000256" key="8">
    <source>
        <dbReference type="ARBA" id="ARBA00023146"/>
    </source>
</evidence>
<dbReference type="InterPro" id="IPR006195">
    <property type="entry name" value="aa-tRNA-synth_II"/>
</dbReference>
<comment type="subcellular location">
    <subcellularLocation>
        <location evidence="9">Cytoplasm</location>
    </subcellularLocation>
</comment>
<comment type="catalytic activity">
    <reaction evidence="9">
        <text>tRNA(Asn) + L-asparagine + ATP = L-asparaginyl-tRNA(Asn) + AMP + diphosphate + H(+)</text>
        <dbReference type="Rhea" id="RHEA:11180"/>
        <dbReference type="Rhea" id="RHEA-COMP:9659"/>
        <dbReference type="Rhea" id="RHEA-COMP:9674"/>
        <dbReference type="ChEBI" id="CHEBI:15378"/>
        <dbReference type="ChEBI" id="CHEBI:30616"/>
        <dbReference type="ChEBI" id="CHEBI:33019"/>
        <dbReference type="ChEBI" id="CHEBI:58048"/>
        <dbReference type="ChEBI" id="CHEBI:78442"/>
        <dbReference type="ChEBI" id="CHEBI:78515"/>
        <dbReference type="ChEBI" id="CHEBI:456215"/>
        <dbReference type="EC" id="6.1.1.22"/>
    </reaction>
</comment>
<dbReference type="InterPro" id="IPR004364">
    <property type="entry name" value="Aa-tRNA-synt_II"/>
</dbReference>
<dbReference type="NCBIfam" id="TIGR00457">
    <property type="entry name" value="asnS"/>
    <property type="match status" value="1"/>
</dbReference>
<dbReference type="EMBL" id="CP025121">
    <property type="protein sequence ID" value="AYJ01222.1"/>
    <property type="molecule type" value="Genomic_DNA"/>
</dbReference>
<organism evidence="11 12">
    <name type="scientific">Ziziphus jujuba witches'-broom phytoplasma</name>
    <dbReference type="NCBI Taxonomy" id="135727"/>
    <lineage>
        <taxon>Bacteria</taxon>
        <taxon>Bacillati</taxon>
        <taxon>Mycoplasmatota</taxon>
        <taxon>Mollicutes</taxon>
        <taxon>Acholeplasmatales</taxon>
        <taxon>Acholeplasmataceae</taxon>
        <taxon>Candidatus Phytoplasma</taxon>
        <taxon>16SrV (Elm yellows group)</taxon>
    </lineage>
</organism>
<dbReference type="KEGG" id="pzi:CWO85_01625"/>
<dbReference type="HAMAP" id="MF_00534">
    <property type="entry name" value="Asn_tRNA_synth"/>
    <property type="match status" value="1"/>
</dbReference>
<evidence type="ECO:0000256" key="1">
    <source>
        <dbReference type="ARBA" id="ARBA00008226"/>
    </source>
</evidence>
<dbReference type="NCBIfam" id="NF003037">
    <property type="entry name" value="PRK03932.1"/>
    <property type="match status" value="1"/>
</dbReference>
<dbReference type="GO" id="GO:0003676">
    <property type="term" value="F:nucleic acid binding"/>
    <property type="evidence" value="ECO:0007669"/>
    <property type="project" value="InterPro"/>
</dbReference>
<dbReference type="AlphaFoldDB" id="A0A660HML0"/>
<keyword evidence="6 9" id="KW-0067">ATP-binding</keyword>
<keyword evidence="12" id="KW-1185">Reference proteome</keyword>
<evidence type="ECO:0000256" key="4">
    <source>
        <dbReference type="ARBA" id="ARBA00022598"/>
    </source>
</evidence>
<dbReference type="InterPro" id="IPR004522">
    <property type="entry name" value="Asn-tRNA-ligase"/>
</dbReference>
<dbReference type="InterPro" id="IPR045864">
    <property type="entry name" value="aa-tRNA-synth_II/BPL/LPL"/>
</dbReference>
<name>A0A660HML0_ZIZJU</name>
<dbReference type="FunFam" id="3.30.930.10:FF:000016">
    <property type="entry name" value="Asparagine--tRNA ligase"/>
    <property type="match status" value="1"/>
</dbReference>
<dbReference type="RefSeq" id="WP_121463949.1">
    <property type="nucleotide sequence ID" value="NZ_CP025121.1"/>
</dbReference>
<dbReference type="Pfam" id="PF00152">
    <property type="entry name" value="tRNA-synt_2"/>
    <property type="match status" value="1"/>
</dbReference>
<evidence type="ECO:0000256" key="7">
    <source>
        <dbReference type="ARBA" id="ARBA00022917"/>
    </source>
</evidence>
<dbReference type="SUPFAM" id="SSF50249">
    <property type="entry name" value="Nucleic acid-binding proteins"/>
    <property type="match status" value="1"/>
</dbReference>
<evidence type="ECO:0000313" key="11">
    <source>
        <dbReference type="EMBL" id="AYJ01222.1"/>
    </source>
</evidence>
<dbReference type="Proteomes" id="UP000272462">
    <property type="component" value="Chromosome"/>
</dbReference>
<dbReference type="CDD" id="cd00776">
    <property type="entry name" value="AsxRS_core"/>
    <property type="match status" value="1"/>
</dbReference>
<dbReference type="EC" id="6.1.1.22" evidence="9"/>
<comment type="subunit">
    <text evidence="2 9">Homodimer.</text>
</comment>
<feature type="domain" description="Aminoacyl-transfer RNA synthetases class-II family profile" evidence="10">
    <location>
        <begin position="135"/>
        <end position="455"/>
    </location>
</feature>
<keyword evidence="7 9" id="KW-0648">Protein biosynthesis</keyword>
<keyword evidence="4 9" id="KW-0436">Ligase</keyword>
<evidence type="ECO:0000256" key="3">
    <source>
        <dbReference type="ARBA" id="ARBA00022490"/>
    </source>
</evidence>
<evidence type="ECO:0000256" key="6">
    <source>
        <dbReference type="ARBA" id="ARBA00022840"/>
    </source>
</evidence>
<evidence type="ECO:0000256" key="2">
    <source>
        <dbReference type="ARBA" id="ARBA00011738"/>
    </source>
</evidence>
<proteinExistence type="inferred from homology"/>
<dbReference type="InterPro" id="IPR004365">
    <property type="entry name" value="NA-bd_OB_tRNA"/>
</dbReference>
<dbReference type="PROSITE" id="PS50862">
    <property type="entry name" value="AA_TRNA_LIGASE_II"/>
    <property type="match status" value="1"/>
</dbReference>
<dbReference type="Gene3D" id="3.30.930.10">
    <property type="entry name" value="Bira Bifunctional Protein, Domain 2"/>
    <property type="match status" value="1"/>
</dbReference>
<dbReference type="CDD" id="cd04318">
    <property type="entry name" value="EcAsnRS_like_N"/>
    <property type="match status" value="1"/>
</dbReference>
<dbReference type="PANTHER" id="PTHR22594">
    <property type="entry name" value="ASPARTYL/LYSYL-TRNA SYNTHETASE"/>
    <property type="match status" value="1"/>
</dbReference>
<dbReference type="GO" id="GO:0006421">
    <property type="term" value="P:asparaginyl-tRNA aminoacylation"/>
    <property type="evidence" value="ECO:0007669"/>
    <property type="project" value="UniProtKB-UniRule"/>
</dbReference>
<keyword evidence="3 9" id="KW-0963">Cytoplasm</keyword>
<evidence type="ECO:0000256" key="5">
    <source>
        <dbReference type="ARBA" id="ARBA00022741"/>
    </source>
</evidence>
<dbReference type="GO" id="GO:0005737">
    <property type="term" value="C:cytoplasm"/>
    <property type="evidence" value="ECO:0007669"/>
    <property type="project" value="UniProtKB-SubCell"/>
</dbReference>
<dbReference type="InterPro" id="IPR012340">
    <property type="entry name" value="NA-bd_OB-fold"/>
</dbReference>
<dbReference type="PRINTS" id="PR01042">
    <property type="entry name" value="TRNASYNTHASP"/>
</dbReference>
<dbReference type="GO" id="GO:0005524">
    <property type="term" value="F:ATP binding"/>
    <property type="evidence" value="ECO:0007669"/>
    <property type="project" value="UniProtKB-UniRule"/>
</dbReference>
<reference evidence="11 12" key="1">
    <citation type="journal article" date="2018" name="BMC Genomics">
        <title>Comparative genome analysis of jujube witches'-broom Phytoplasma, an obligate pathogen that causes jujube witches'-broom disease.</title>
        <authorList>
            <person name="Wang J."/>
            <person name="Song L."/>
            <person name="Jiao Q."/>
            <person name="Yang S."/>
            <person name="Gao R."/>
            <person name="Lu X."/>
            <person name="Zhou G."/>
        </authorList>
    </citation>
    <scope>NUCLEOTIDE SEQUENCE [LARGE SCALE GENOMIC DNA]</scope>
    <source>
        <strain evidence="11">Jwb-nky</strain>
    </source>
</reference>
<evidence type="ECO:0000256" key="9">
    <source>
        <dbReference type="HAMAP-Rule" id="MF_00534"/>
    </source>
</evidence>
<gene>
    <name evidence="9" type="primary">asnS</name>
    <name evidence="11" type="ORF">CWO85_01625</name>
</gene>
<dbReference type="InterPro" id="IPR002312">
    <property type="entry name" value="Asp/Asn-tRNA-synth_IIb"/>
</dbReference>
<dbReference type="Gene3D" id="2.40.50.140">
    <property type="entry name" value="Nucleic acid-binding proteins"/>
    <property type="match status" value="1"/>
</dbReference>
<dbReference type="GO" id="GO:0004816">
    <property type="term" value="F:asparagine-tRNA ligase activity"/>
    <property type="evidence" value="ECO:0007669"/>
    <property type="project" value="UniProtKB-UniRule"/>
</dbReference>
<sequence>MCSVKYLYNNYISNVNKKIFINGWIKNCRFQKNLFFCDLSDGTFVKELQVVYKNVKEHYFMEIKDKLQVGVSLYLEGNLVLTSNALQPFELLADKIVILGENHDSYPIQSKKHSKVFLRQVAHLRFRTKLFGVVFRIRNTASIVIHDFFQKEGFIWAHTPIITTSDGEGAGELFQVTTLDLNKVPLDKNKKVDFKQDFFEKPTFLTVTGQLEGEAMALAFKKIYTFGPTFRAENSNTSRHVSEFWMIEPEMAFCDLQENMKMAQKTLQYIIKNCLDKNKEDFLFLEQNVEENLIQRLEKIANLKEFKKITYSEAIKILSKSGIEFENKPVYGSDLFTEHERFLTNLFNEPVFVIDWPIDIKAFYMKNNPDNKTVAAMDLLVPKIGELIGGSQREENLEVLKDKMNKFNISQKELEWYLDLRRFGGCVHSGFGIGFERLLLYLTGLDNVRDVIAFPRASKKAFF</sequence>
<dbReference type="OrthoDB" id="9801152at2"/>
<keyword evidence="5 9" id="KW-0547">Nucleotide-binding</keyword>
<protein>
    <recommendedName>
        <fullName evidence="9">Asparagine--tRNA ligase</fullName>
        <ecNumber evidence="9">6.1.1.22</ecNumber>
    </recommendedName>
    <alternativeName>
        <fullName evidence="9">Asparaginyl-tRNA synthetase</fullName>
        <shortName evidence="9">AsnRS</shortName>
    </alternativeName>
</protein>
<keyword evidence="8 9" id="KW-0030">Aminoacyl-tRNA synthetase</keyword>
<dbReference type="Pfam" id="PF01336">
    <property type="entry name" value="tRNA_anti-codon"/>
    <property type="match status" value="1"/>
</dbReference>
<accession>A0A660HML0</accession>